<keyword evidence="4" id="KW-1185">Reference proteome</keyword>
<dbReference type="AlphaFoldDB" id="A0A9X1K0E3"/>
<dbReference type="EMBL" id="JAHXDN010000002">
    <property type="protein sequence ID" value="MBW4708089.1"/>
    <property type="molecule type" value="Genomic_DNA"/>
</dbReference>
<evidence type="ECO:0000259" key="2">
    <source>
        <dbReference type="PROSITE" id="PS50198"/>
    </source>
</evidence>
<dbReference type="PROSITE" id="PS50198">
    <property type="entry name" value="PPIC_PPIASE_2"/>
    <property type="match status" value="1"/>
</dbReference>
<dbReference type="PANTHER" id="PTHR47637">
    <property type="entry name" value="CHAPERONE SURA"/>
    <property type="match status" value="1"/>
</dbReference>
<dbReference type="Pfam" id="PF00639">
    <property type="entry name" value="Rotamase"/>
    <property type="match status" value="1"/>
</dbReference>
<dbReference type="EC" id="5.2.1.8" evidence="3"/>
<accession>A0A9X1K0E3</accession>
<dbReference type="GO" id="GO:0003755">
    <property type="term" value="F:peptidyl-prolyl cis-trans isomerase activity"/>
    <property type="evidence" value="ECO:0007669"/>
    <property type="project" value="UniProtKB-KW"/>
</dbReference>
<evidence type="ECO:0000313" key="4">
    <source>
        <dbReference type="Proteomes" id="UP001138661"/>
    </source>
</evidence>
<proteinExistence type="predicted"/>
<gene>
    <name evidence="3" type="ORF">KX928_09845</name>
</gene>
<organism evidence="3 4">
    <name type="scientific">Roseobacter insulae</name>
    <dbReference type="NCBI Taxonomy" id="2859783"/>
    <lineage>
        <taxon>Bacteria</taxon>
        <taxon>Pseudomonadati</taxon>
        <taxon>Pseudomonadota</taxon>
        <taxon>Alphaproteobacteria</taxon>
        <taxon>Rhodobacterales</taxon>
        <taxon>Roseobacteraceae</taxon>
        <taxon>Roseobacter</taxon>
    </lineage>
</organism>
<dbReference type="InterPro" id="IPR050280">
    <property type="entry name" value="OMP_Chaperone_SurA"/>
</dbReference>
<dbReference type="PANTHER" id="PTHR47637:SF1">
    <property type="entry name" value="CHAPERONE SURA"/>
    <property type="match status" value="1"/>
</dbReference>
<dbReference type="Proteomes" id="UP001138661">
    <property type="component" value="Unassembled WGS sequence"/>
</dbReference>
<keyword evidence="1 3" id="KW-0413">Isomerase</keyword>
<feature type="domain" description="PpiC" evidence="2">
    <location>
        <begin position="170"/>
        <end position="266"/>
    </location>
</feature>
<dbReference type="InterPro" id="IPR000297">
    <property type="entry name" value="PPIase_PpiC"/>
</dbReference>
<reference evidence="3" key="1">
    <citation type="submission" date="2021-07" db="EMBL/GenBank/DDBJ databases">
        <title>Roseobacter insulae sp. nov., isolated from a tidal flat.</title>
        <authorList>
            <person name="Park S."/>
            <person name="Yoon J.-H."/>
        </authorList>
    </citation>
    <scope>NUCLEOTIDE SEQUENCE</scope>
    <source>
        <strain evidence="3">YSTF-M11</strain>
    </source>
</reference>
<protein>
    <submittedName>
        <fullName evidence="3">Peptidylprolyl isomerase</fullName>
        <ecNumber evidence="3">5.2.1.8</ecNumber>
    </submittedName>
</protein>
<name>A0A9X1K0E3_9RHOB</name>
<evidence type="ECO:0000313" key="3">
    <source>
        <dbReference type="EMBL" id="MBW4708089.1"/>
    </source>
</evidence>
<keyword evidence="1" id="KW-0697">Rotamase</keyword>
<evidence type="ECO:0000256" key="1">
    <source>
        <dbReference type="PROSITE-ProRule" id="PRU00278"/>
    </source>
</evidence>
<sequence length="412" mass="44522">MREMIKMSASSKIAILFSVTLGLALTGPVTAQGLFDPVVEVNDDVVTEYEVEQRERFLRLLNAPGANREAVIETLVDERLRAQAVEASGLELTPEGIEAGITEFAARTNLSAEEFIAALEDGGVSEESFRDFVEVGIAWRDLIAARYGARVEISEREIDSALGSTGGASGIRVLVSEIIIPAPPENREEVQEIAELIAASQSEAEFSEYAREYSATASRDAGGRLPWQELTKLPPVLRPLLLALAPGEVTDPLAIPDAVALFQLRAIEETGAPTREYAAIEYAAYYIPGGRSQAGLSKAARLREEIDVCDDLYGVAQGQPEEVLERGSKPPSEIPQDIALELSKLDPNEISTALTRANGETLVFLMLCGRTAAVNEEVAREDVANALRSARINAYADSLLDQLRADARIVTP</sequence>
<comment type="caution">
    <text evidence="3">The sequence shown here is derived from an EMBL/GenBank/DDBJ whole genome shotgun (WGS) entry which is preliminary data.</text>
</comment>